<organism evidence="6 7">
    <name type="scientific">Panicum virgatum</name>
    <name type="common">Blackwell switchgrass</name>
    <dbReference type="NCBI Taxonomy" id="38727"/>
    <lineage>
        <taxon>Eukaryota</taxon>
        <taxon>Viridiplantae</taxon>
        <taxon>Streptophyta</taxon>
        <taxon>Embryophyta</taxon>
        <taxon>Tracheophyta</taxon>
        <taxon>Spermatophyta</taxon>
        <taxon>Magnoliopsida</taxon>
        <taxon>Liliopsida</taxon>
        <taxon>Poales</taxon>
        <taxon>Poaceae</taxon>
        <taxon>PACMAD clade</taxon>
        <taxon>Panicoideae</taxon>
        <taxon>Panicodae</taxon>
        <taxon>Paniceae</taxon>
        <taxon>Panicinae</taxon>
        <taxon>Panicum</taxon>
        <taxon>Panicum sect. Hiantes</taxon>
    </lineage>
</organism>
<dbReference type="Gene3D" id="1.10.20.10">
    <property type="entry name" value="Histone, subunit A"/>
    <property type="match status" value="1"/>
</dbReference>
<feature type="region of interest" description="Disordered" evidence="4">
    <location>
        <begin position="1"/>
        <end position="36"/>
    </location>
</feature>
<evidence type="ECO:0000259" key="5">
    <source>
        <dbReference type="Pfam" id="PF00808"/>
    </source>
</evidence>
<dbReference type="CDD" id="cd22907">
    <property type="entry name" value="HFD_NFYB"/>
    <property type="match status" value="1"/>
</dbReference>
<evidence type="ECO:0000256" key="2">
    <source>
        <dbReference type="ARBA" id="ARBA00023015"/>
    </source>
</evidence>
<proteinExistence type="inferred from homology"/>
<protein>
    <recommendedName>
        <fullName evidence="5">Transcription factor CBF/NF-Y/archaeal histone domain-containing protein</fullName>
    </recommendedName>
</protein>
<dbReference type="InterPro" id="IPR009072">
    <property type="entry name" value="Histone-fold"/>
</dbReference>
<dbReference type="InterPro" id="IPR027113">
    <property type="entry name" value="Transc_fact_NFYB/HAP3"/>
</dbReference>
<dbReference type="PANTHER" id="PTHR11064">
    <property type="entry name" value="CCAAT-BINDING TRANSCRIPTION FACTOR-RELATED"/>
    <property type="match status" value="1"/>
</dbReference>
<dbReference type="GO" id="GO:0001228">
    <property type="term" value="F:DNA-binding transcription activator activity, RNA polymerase II-specific"/>
    <property type="evidence" value="ECO:0007669"/>
    <property type="project" value="InterPro"/>
</dbReference>
<dbReference type="PANTHER" id="PTHR11064:SF177">
    <property type="entry name" value="NUCLEAR TRANSCRIPTION FACTOR Y SUBUNIT B-1"/>
    <property type="match status" value="1"/>
</dbReference>
<evidence type="ECO:0000256" key="4">
    <source>
        <dbReference type="SAM" id="MobiDB-lite"/>
    </source>
</evidence>
<keyword evidence="7" id="KW-1185">Reference proteome</keyword>
<feature type="domain" description="Transcription factor CBF/NF-Y/archaeal histone" evidence="5">
    <location>
        <begin position="37"/>
        <end position="96"/>
    </location>
</feature>
<evidence type="ECO:0000256" key="3">
    <source>
        <dbReference type="ARBA" id="ARBA00023163"/>
    </source>
</evidence>
<name>A0A8T0RCT1_PANVG</name>
<dbReference type="SUPFAM" id="SSF47113">
    <property type="entry name" value="Histone-fold"/>
    <property type="match status" value="1"/>
</dbReference>
<comment type="similarity">
    <text evidence="1">Belongs to the NFYB/HAP3 subunit family.</text>
</comment>
<dbReference type="GO" id="GO:0000978">
    <property type="term" value="F:RNA polymerase II cis-regulatory region sequence-specific DNA binding"/>
    <property type="evidence" value="ECO:0007669"/>
    <property type="project" value="TreeGrafter"/>
</dbReference>
<dbReference type="InterPro" id="IPR003958">
    <property type="entry name" value="CBFA_NFYB_domain"/>
</dbReference>
<evidence type="ECO:0000313" key="7">
    <source>
        <dbReference type="Proteomes" id="UP000823388"/>
    </source>
</evidence>
<dbReference type="GO" id="GO:0046982">
    <property type="term" value="F:protein heterodimerization activity"/>
    <property type="evidence" value="ECO:0007669"/>
    <property type="project" value="InterPro"/>
</dbReference>
<keyword evidence="3" id="KW-0804">Transcription</keyword>
<keyword evidence="2" id="KW-0805">Transcription regulation</keyword>
<dbReference type="PRINTS" id="PR00615">
    <property type="entry name" value="CCAATSUBUNTA"/>
</dbReference>
<evidence type="ECO:0000256" key="1">
    <source>
        <dbReference type="ARBA" id="ARBA00009053"/>
    </source>
</evidence>
<dbReference type="Pfam" id="PF00808">
    <property type="entry name" value="CBFD_NFYB_HMF"/>
    <property type="match status" value="1"/>
</dbReference>
<sequence length="152" mass="16616">MGRKGKRAAATKGIRHEDAPPADCASSDGKERAAGTALPMANIERLMRQVIPKGFRISSSSKQLTHDCTVEFACFITGEASEQARAQHRRTIRPEDYISSFEALGFDNYVETMSTYIRRYRGQHDTAGNGNYALAHATVPPTVAAPDASRND</sequence>
<gene>
    <name evidence="6" type="ORF">PVAP13_6KG156900</name>
</gene>
<dbReference type="GO" id="GO:0016602">
    <property type="term" value="C:CCAAT-binding factor complex"/>
    <property type="evidence" value="ECO:0007669"/>
    <property type="project" value="InterPro"/>
</dbReference>
<dbReference type="AlphaFoldDB" id="A0A8T0RCT1"/>
<dbReference type="Proteomes" id="UP000823388">
    <property type="component" value="Chromosome 6K"/>
</dbReference>
<dbReference type="EMBL" id="CM029047">
    <property type="protein sequence ID" value="KAG2582619.1"/>
    <property type="molecule type" value="Genomic_DNA"/>
</dbReference>
<accession>A0A8T0RCT1</accession>
<reference evidence="6" key="1">
    <citation type="submission" date="2020-05" db="EMBL/GenBank/DDBJ databases">
        <title>WGS assembly of Panicum virgatum.</title>
        <authorList>
            <person name="Lovell J.T."/>
            <person name="Jenkins J."/>
            <person name="Shu S."/>
            <person name="Juenger T.E."/>
            <person name="Schmutz J."/>
        </authorList>
    </citation>
    <scope>NUCLEOTIDE SEQUENCE</scope>
    <source>
        <strain evidence="6">AP13</strain>
    </source>
</reference>
<comment type="caution">
    <text evidence="6">The sequence shown here is derived from an EMBL/GenBank/DDBJ whole genome shotgun (WGS) entry which is preliminary data.</text>
</comment>
<evidence type="ECO:0000313" key="6">
    <source>
        <dbReference type="EMBL" id="KAG2582619.1"/>
    </source>
</evidence>